<sequence>MPTSRKGGQLKSILSIAGLTVMLSGALDATPEARATANFLLFSPSARAAGMGDAYVAIADDAEATFFNPAALANDKERSLSTTFYKPIPSLAG</sequence>
<dbReference type="EMBL" id="UINC01228767">
    <property type="protein sequence ID" value="SVE60215.1"/>
    <property type="molecule type" value="Genomic_DNA"/>
</dbReference>
<proteinExistence type="predicted"/>
<dbReference type="SUPFAM" id="SSF56935">
    <property type="entry name" value="Porins"/>
    <property type="match status" value="1"/>
</dbReference>
<protein>
    <submittedName>
        <fullName evidence="1">Uncharacterized protein</fullName>
    </submittedName>
</protein>
<evidence type="ECO:0000313" key="1">
    <source>
        <dbReference type="EMBL" id="SVE60215.1"/>
    </source>
</evidence>
<gene>
    <name evidence="1" type="ORF">METZ01_LOCUS513069</name>
</gene>
<organism evidence="1">
    <name type="scientific">marine metagenome</name>
    <dbReference type="NCBI Taxonomy" id="408172"/>
    <lineage>
        <taxon>unclassified sequences</taxon>
        <taxon>metagenomes</taxon>
        <taxon>ecological metagenomes</taxon>
    </lineage>
</organism>
<accession>A0A383EVE8</accession>
<name>A0A383EVE8_9ZZZZ</name>
<feature type="non-terminal residue" evidence="1">
    <location>
        <position position="93"/>
    </location>
</feature>
<dbReference type="AlphaFoldDB" id="A0A383EVE8"/>
<dbReference type="Gene3D" id="2.40.160.60">
    <property type="entry name" value="Outer membrane protein transport protein (OMPP1/FadL/TodX)"/>
    <property type="match status" value="1"/>
</dbReference>
<reference evidence="1" key="1">
    <citation type="submission" date="2018-05" db="EMBL/GenBank/DDBJ databases">
        <authorList>
            <person name="Lanie J.A."/>
            <person name="Ng W.-L."/>
            <person name="Kazmierczak K.M."/>
            <person name="Andrzejewski T.M."/>
            <person name="Davidsen T.M."/>
            <person name="Wayne K.J."/>
            <person name="Tettelin H."/>
            <person name="Glass J.I."/>
            <person name="Rusch D."/>
            <person name="Podicherti R."/>
            <person name="Tsui H.-C.T."/>
            <person name="Winkler M.E."/>
        </authorList>
    </citation>
    <scope>NUCLEOTIDE SEQUENCE</scope>
</reference>